<sequence length="41" mass="4047">MAGAVASIAAWPAGVATMNAFFGGGRAGLGIWLTHQMSGLV</sequence>
<reference evidence="1 2" key="1">
    <citation type="submission" date="2016-10" db="EMBL/GenBank/DDBJ databases">
        <authorList>
            <person name="de Groot N.N."/>
        </authorList>
    </citation>
    <scope>NUCLEOTIDE SEQUENCE [LARGE SCALE GENOMIC DNA]</scope>
    <source>
        <strain evidence="1 2">OK461</strain>
    </source>
</reference>
<dbReference type="EMBL" id="FONR01000014">
    <property type="protein sequence ID" value="SFG01265.1"/>
    <property type="molecule type" value="Genomic_DNA"/>
</dbReference>
<evidence type="ECO:0000313" key="2">
    <source>
        <dbReference type="Proteomes" id="UP000181942"/>
    </source>
</evidence>
<dbReference type="AlphaFoldDB" id="A0A1I2NBH3"/>
<name>A0A1I2NBH3_9ACTN</name>
<proteinExistence type="predicted"/>
<accession>A0A1I2NBH3</accession>
<protein>
    <submittedName>
        <fullName evidence="1">Uncharacterized protein</fullName>
    </submittedName>
</protein>
<gene>
    <name evidence="1" type="ORF">SAMN02787118_114308</name>
</gene>
<organism evidence="1 2">
    <name type="scientific">Streptomyces mirabilis</name>
    <dbReference type="NCBI Taxonomy" id="68239"/>
    <lineage>
        <taxon>Bacteria</taxon>
        <taxon>Bacillati</taxon>
        <taxon>Actinomycetota</taxon>
        <taxon>Actinomycetes</taxon>
        <taxon>Kitasatosporales</taxon>
        <taxon>Streptomycetaceae</taxon>
        <taxon>Streptomyces</taxon>
    </lineage>
</organism>
<dbReference type="Proteomes" id="UP000181942">
    <property type="component" value="Unassembled WGS sequence"/>
</dbReference>
<evidence type="ECO:0000313" key="1">
    <source>
        <dbReference type="EMBL" id="SFG01265.1"/>
    </source>
</evidence>